<evidence type="ECO:0000259" key="5">
    <source>
        <dbReference type="Pfam" id="PF13407"/>
    </source>
</evidence>
<comment type="similarity">
    <text evidence="2">Belongs to the bacterial solute-binding protein 2 family.</text>
</comment>
<keyword evidence="7" id="KW-1185">Reference proteome</keyword>
<gene>
    <name evidence="6" type="ORF">SAMN05660652_01483</name>
</gene>
<comment type="subcellular location">
    <subcellularLocation>
        <location evidence="1">Cell envelope</location>
    </subcellularLocation>
</comment>
<dbReference type="EMBL" id="FNCY01000005">
    <property type="protein sequence ID" value="SDH30916.1"/>
    <property type="molecule type" value="Genomic_DNA"/>
</dbReference>
<dbReference type="Pfam" id="PF13407">
    <property type="entry name" value="Peripla_BP_4"/>
    <property type="match status" value="1"/>
</dbReference>
<organism evidence="6 7">
    <name type="scientific">Propionivibrio dicarboxylicus</name>
    <dbReference type="NCBI Taxonomy" id="83767"/>
    <lineage>
        <taxon>Bacteria</taxon>
        <taxon>Pseudomonadati</taxon>
        <taxon>Pseudomonadota</taxon>
        <taxon>Betaproteobacteria</taxon>
        <taxon>Rhodocyclales</taxon>
        <taxon>Rhodocyclaceae</taxon>
        <taxon>Propionivibrio</taxon>
    </lineage>
</organism>
<dbReference type="STRING" id="83767.SAMN05660652_01483"/>
<evidence type="ECO:0000256" key="3">
    <source>
        <dbReference type="ARBA" id="ARBA00022729"/>
    </source>
</evidence>
<dbReference type="AlphaFoldDB" id="A0A1G8BCH1"/>
<name>A0A1G8BCH1_9RHOO</name>
<dbReference type="OrthoDB" id="9769193at2"/>
<dbReference type="InterPro" id="IPR028082">
    <property type="entry name" value="Peripla_BP_I"/>
</dbReference>
<dbReference type="RefSeq" id="WP_091936093.1">
    <property type="nucleotide sequence ID" value="NZ_FNCY01000005.1"/>
</dbReference>
<reference evidence="6 7" key="1">
    <citation type="submission" date="2016-10" db="EMBL/GenBank/DDBJ databases">
        <authorList>
            <person name="de Groot N.N."/>
        </authorList>
    </citation>
    <scope>NUCLEOTIDE SEQUENCE [LARGE SCALE GENOMIC DNA]</scope>
    <source>
        <strain evidence="6 7">DSM 5885</strain>
    </source>
</reference>
<keyword evidence="3 4" id="KW-0732">Signal</keyword>
<feature type="domain" description="Periplasmic binding protein" evidence="5">
    <location>
        <begin position="29"/>
        <end position="283"/>
    </location>
</feature>
<dbReference type="CDD" id="cd01536">
    <property type="entry name" value="PBP1_ABC_sugar_binding-like"/>
    <property type="match status" value="1"/>
</dbReference>
<evidence type="ECO:0000313" key="6">
    <source>
        <dbReference type="EMBL" id="SDH30916.1"/>
    </source>
</evidence>
<dbReference type="InterPro" id="IPR025997">
    <property type="entry name" value="SBP_2_dom"/>
</dbReference>
<dbReference type="PANTHER" id="PTHR46847">
    <property type="entry name" value="D-ALLOSE-BINDING PERIPLASMIC PROTEIN-RELATED"/>
    <property type="match status" value="1"/>
</dbReference>
<accession>A0A1G8BCH1</accession>
<proteinExistence type="inferred from homology"/>
<evidence type="ECO:0000256" key="2">
    <source>
        <dbReference type="ARBA" id="ARBA00007639"/>
    </source>
</evidence>
<dbReference type="GO" id="GO:0030313">
    <property type="term" value="C:cell envelope"/>
    <property type="evidence" value="ECO:0007669"/>
    <property type="project" value="UniProtKB-SubCell"/>
</dbReference>
<dbReference type="PROSITE" id="PS51257">
    <property type="entry name" value="PROKAR_LIPOPROTEIN"/>
    <property type="match status" value="1"/>
</dbReference>
<dbReference type="GO" id="GO:0030246">
    <property type="term" value="F:carbohydrate binding"/>
    <property type="evidence" value="ECO:0007669"/>
    <property type="project" value="UniProtKB-ARBA"/>
</dbReference>
<feature type="chain" id="PRO_5011478171" evidence="4">
    <location>
        <begin position="24"/>
        <end position="314"/>
    </location>
</feature>
<protein>
    <submittedName>
        <fullName evidence="6">Ribose transport system substrate-binding protein</fullName>
    </submittedName>
</protein>
<feature type="signal peptide" evidence="4">
    <location>
        <begin position="1"/>
        <end position="23"/>
    </location>
</feature>
<dbReference type="Gene3D" id="3.40.50.2300">
    <property type="match status" value="2"/>
</dbReference>
<evidence type="ECO:0000256" key="1">
    <source>
        <dbReference type="ARBA" id="ARBA00004196"/>
    </source>
</evidence>
<dbReference type="SUPFAM" id="SSF53822">
    <property type="entry name" value="Periplasmic binding protein-like I"/>
    <property type="match status" value="1"/>
</dbReference>
<sequence length="314" mass="33269">MNRTKLMLLGLGLLFSSIGCSYAQTAYKVGYVPTSIGQALTQAWKTGVENVMKSYPGSTLQSFDAQMKAEIQVTLMDDLINQGYNAIILQPADAAALTASVRKAEGKGIHVITLNTDTLLPHAACVTMDDEGAGAMVGERIGNALGGKGSVALIQSPPGAQAGVEREKGFRAVMTKNFPGIKIVGAQNGMWIKDKGIEIMNSFLQINKDLDAVFAVNDNMAEGAMIAAEAAGRLGKIQIWGFNGQKSTLALIEQGKITGTAYTNAYNQGATAAQYAFDLLTGAKKKAAKTEVITVPPFAATRDTVAQIKSEDRW</sequence>
<evidence type="ECO:0000256" key="4">
    <source>
        <dbReference type="SAM" id="SignalP"/>
    </source>
</evidence>
<evidence type="ECO:0000313" key="7">
    <source>
        <dbReference type="Proteomes" id="UP000198607"/>
    </source>
</evidence>
<dbReference type="PANTHER" id="PTHR46847:SF1">
    <property type="entry name" value="D-ALLOSE-BINDING PERIPLASMIC PROTEIN-RELATED"/>
    <property type="match status" value="1"/>
</dbReference>
<dbReference type="Proteomes" id="UP000198607">
    <property type="component" value="Unassembled WGS sequence"/>
</dbReference>